<dbReference type="InterPro" id="IPR057326">
    <property type="entry name" value="KR_dom"/>
</dbReference>
<dbReference type="SMART" id="SM00822">
    <property type="entry name" value="PKS_KR"/>
    <property type="match status" value="1"/>
</dbReference>
<dbReference type="Pfam" id="PF00106">
    <property type="entry name" value="adh_short"/>
    <property type="match status" value="1"/>
</dbReference>
<dbReference type="GO" id="GO:0016491">
    <property type="term" value="F:oxidoreductase activity"/>
    <property type="evidence" value="ECO:0007669"/>
    <property type="project" value="UniProtKB-KW"/>
</dbReference>
<organism evidence="5 6">
    <name type="scientific">Bradyrhizobium elkanii</name>
    <dbReference type="NCBI Taxonomy" id="29448"/>
    <lineage>
        <taxon>Bacteria</taxon>
        <taxon>Pseudomonadati</taxon>
        <taxon>Pseudomonadota</taxon>
        <taxon>Alphaproteobacteria</taxon>
        <taxon>Hyphomicrobiales</taxon>
        <taxon>Nitrobacteraceae</taxon>
        <taxon>Bradyrhizobium</taxon>
    </lineage>
</organism>
<protein>
    <submittedName>
        <fullName evidence="5">SDR family oxidoreductase</fullName>
    </submittedName>
</protein>
<dbReference type="CDD" id="cd05233">
    <property type="entry name" value="SDR_c"/>
    <property type="match status" value="1"/>
</dbReference>
<dbReference type="SUPFAM" id="SSF51735">
    <property type="entry name" value="NAD(P)-binding Rossmann-fold domains"/>
    <property type="match status" value="1"/>
</dbReference>
<dbReference type="PRINTS" id="PR00081">
    <property type="entry name" value="GDHRDH"/>
</dbReference>
<feature type="domain" description="Ketoreductase" evidence="4">
    <location>
        <begin position="7"/>
        <end position="194"/>
    </location>
</feature>
<evidence type="ECO:0000256" key="1">
    <source>
        <dbReference type="ARBA" id="ARBA00006484"/>
    </source>
</evidence>
<dbReference type="InterPro" id="IPR002347">
    <property type="entry name" value="SDR_fam"/>
</dbReference>
<dbReference type="RefSeq" id="WP_137482205.1">
    <property type="nucleotide sequence ID" value="NZ_SZZP01000020.1"/>
</dbReference>
<accession>A0A4U6RUL5</accession>
<evidence type="ECO:0000259" key="4">
    <source>
        <dbReference type="SMART" id="SM00822"/>
    </source>
</evidence>
<dbReference type="PANTHER" id="PTHR43391">
    <property type="entry name" value="RETINOL DEHYDROGENASE-RELATED"/>
    <property type="match status" value="1"/>
</dbReference>
<gene>
    <name evidence="5" type="ORF">FDV58_29115</name>
</gene>
<dbReference type="Proteomes" id="UP000305095">
    <property type="component" value="Unassembled WGS sequence"/>
</dbReference>
<name>A0A4U6RUL5_BRAEL</name>
<evidence type="ECO:0000313" key="6">
    <source>
        <dbReference type="Proteomes" id="UP000305095"/>
    </source>
</evidence>
<reference evidence="5 6" key="1">
    <citation type="submission" date="2019-05" db="EMBL/GenBank/DDBJ databases">
        <title>Draft Genome of Bradyrhizobium elkanii strain SEMIA 938, Used in Commercial Inoculants for Lupinus spp. in Brazil.</title>
        <authorList>
            <person name="Hungria M."/>
            <person name="Delamuta J.R.M."/>
            <person name="Ribeiro R.A."/>
            <person name="Nogueira M.A."/>
        </authorList>
    </citation>
    <scope>NUCLEOTIDE SEQUENCE [LARGE SCALE GENOMIC DNA]</scope>
    <source>
        <strain evidence="5 6">Semia 938</strain>
    </source>
</reference>
<evidence type="ECO:0000313" key="5">
    <source>
        <dbReference type="EMBL" id="TKV77918.1"/>
    </source>
</evidence>
<keyword evidence="2" id="KW-0560">Oxidoreductase</keyword>
<dbReference type="EMBL" id="SZZP01000020">
    <property type="protein sequence ID" value="TKV77918.1"/>
    <property type="molecule type" value="Genomic_DNA"/>
</dbReference>
<dbReference type="InterPro" id="IPR020904">
    <property type="entry name" value="Sc_DH/Rdtase_CS"/>
</dbReference>
<dbReference type="AlphaFoldDB" id="A0A4U6RUL5"/>
<evidence type="ECO:0000256" key="2">
    <source>
        <dbReference type="ARBA" id="ARBA00023002"/>
    </source>
</evidence>
<dbReference type="PROSITE" id="PS00061">
    <property type="entry name" value="ADH_SHORT"/>
    <property type="match status" value="1"/>
</dbReference>
<dbReference type="InterPro" id="IPR036291">
    <property type="entry name" value="NAD(P)-bd_dom_sf"/>
</dbReference>
<dbReference type="PRINTS" id="PR00080">
    <property type="entry name" value="SDRFAMILY"/>
</dbReference>
<proteinExistence type="inferred from homology"/>
<comment type="similarity">
    <text evidence="1 3">Belongs to the short-chain dehydrogenases/reductases (SDR) family.</text>
</comment>
<dbReference type="PANTHER" id="PTHR43391:SF82">
    <property type="entry name" value="OXIDOREDUCTASE SADH-RELATED"/>
    <property type="match status" value="1"/>
</dbReference>
<sequence>MTAISGSAAAVTGAASGIGRALAHELALRGCDLAIADRDEAGLQAAAAEIAKASPRKVTVHRLDVSEPDQITAFAEAAVTAHPSLNIVVNNAGVALLGEFGEFDQAQMEWLFNINFWGVVHGTRAFLPQLSRQREAHIVNISSIFGIIAPPGQSAYCAAKFAVRGFSESLRHELAVANSPVRLSVVHPGGVATSIARNSRAGTGITDNARRAESIERFDALARTTPTAAAQRIIAGIEKNQPRILIGKDAYFMDLLQRFRPARYWKTMQRMMEKTAARRIARDAARAG</sequence>
<evidence type="ECO:0000256" key="3">
    <source>
        <dbReference type="RuleBase" id="RU000363"/>
    </source>
</evidence>
<comment type="caution">
    <text evidence="5">The sequence shown here is derived from an EMBL/GenBank/DDBJ whole genome shotgun (WGS) entry which is preliminary data.</text>
</comment>
<dbReference type="Gene3D" id="3.40.50.720">
    <property type="entry name" value="NAD(P)-binding Rossmann-like Domain"/>
    <property type="match status" value="1"/>
</dbReference>